<feature type="domain" description="GH16" evidence="7">
    <location>
        <begin position="53"/>
        <end position="334"/>
    </location>
</feature>
<organism evidence="8 9">
    <name type="scientific">Aspergillus cavernicola</name>
    <dbReference type="NCBI Taxonomy" id="176166"/>
    <lineage>
        <taxon>Eukaryota</taxon>
        <taxon>Fungi</taxon>
        <taxon>Dikarya</taxon>
        <taxon>Ascomycota</taxon>
        <taxon>Pezizomycotina</taxon>
        <taxon>Eurotiomycetes</taxon>
        <taxon>Eurotiomycetidae</taxon>
        <taxon>Eurotiales</taxon>
        <taxon>Aspergillaceae</taxon>
        <taxon>Aspergillus</taxon>
        <taxon>Aspergillus subgen. Nidulantes</taxon>
    </lineage>
</organism>
<keyword evidence="6" id="KW-1133">Transmembrane helix</keyword>
<dbReference type="Gene3D" id="2.60.120.200">
    <property type="match status" value="1"/>
</dbReference>
<keyword evidence="6" id="KW-0472">Membrane</keyword>
<feature type="transmembrane region" description="Helical" evidence="6">
    <location>
        <begin position="33"/>
        <end position="53"/>
    </location>
</feature>
<keyword evidence="3" id="KW-0325">Glycoprotein</keyword>
<evidence type="ECO:0000256" key="2">
    <source>
        <dbReference type="ARBA" id="ARBA00022475"/>
    </source>
</evidence>
<keyword evidence="4" id="KW-0449">Lipoprotein</keyword>
<keyword evidence="2" id="KW-1003">Cell membrane</keyword>
<accession>A0ABR4IJ40</accession>
<sequence>MHPENHPSDDISPLPSEEPRRYTLDDWSLRERIMASIIFVAVILGIVLIGVVVPSKASQYPDYDPLHYVLIETYSGPSFFDKFNYFSDEDPTGGFVQYVNQPTAQAFNLTTTTPHNTTILQVDTTTHNPTHGRSSVRIESKRTYDAGLFIFDILHTPHGCGTWPALWLTDGYNWPANGEIDVLEAVNNGTMGNMVSLHTTEGCKMDVERKQTGSAGFNIGCDQGVSGCGVMGGPETFGEEMNRNEGGIYALELRPDGIRTWFFARASIPPDLIADEHTSSRSKSSSPDPSTWGPALADFPGTNCDTLSHFRNLSIIVNIDLCGEYAGDLEVYKEQFGCPRECRQFVARNPGMFTEAYWEFSGFRVYQGYG</sequence>
<dbReference type="PROSITE" id="PS51762">
    <property type="entry name" value="GH16_2"/>
    <property type="match status" value="1"/>
</dbReference>
<protein>
    <submittedName>
        <fullName evidence="8">Concanavalin A-like lectin/glucanase domain-containing protein</fullName>
    </submittedName>
</protein>
<reference evidence="8 9" key="1">
    <citation type="submission" date="2024-07" db="EMBL/GenBank/DDBJ databases">
        <title>Section-level genome sequencing and comparative genomics of Aspergillus sections Usti and Cavernicolus.</title>
        <authorList>
            <consortium name="Lawrence Berkeley National Laboratory"/>
            <person name="Nybo J.L."/>
            <person name="Vesth T.C."/>
            <person name="Theobald S."/>
            <person name="Frisvad J.C."/>
            <person name="Larsen T.O."/>
            <person name="Kjaerboelling I."/>
            <person name="Rothschild-Mancinelli K."/>
            <person name="Lyhne E.K."/>
            <person name="Kogle M.E."/>
            <person name="Barry K."/>
            <person name="Clum A."/>
            <person name="Na H."/>
            <person name="Ledsgaard L."/>
            <person name="Lin J."/>
            <person name="Lipzen A."/>
            <person name="Kuo A."/>
            <person name="Riley R."/>
            <person name="Mondo S."/>
            <person name="LaButti K."/>
            <person name="Haridas S."/>
            <person name="Pangalinan J."/>
            <person name="Salamov A.A."/>
            <person name="Simmons B.A."/>
            <person name="Magnuson J.K."/>
            <person name="Chen J."/>
            <person name="Drula E."/>
            <person name="Henrissat B."/>
            <person name="Wiebenga A."/>
            <person name="Lubbers R.J."/>
            <person name="Gomes A.C."/>
            <person name="Makela M.R."/>
            <person name="Stajich J."/>
            <person name="Grigoriev I.V."/>
            <person name="Mortensen U.H."/>
            <person name="De vries R.P."/>
            <person name="Baker S.E."/>
            <person name="Andersen M.R."/>
        </authorList>
    </citation>
    <scope>NUCLEOTIDE SEQUENCE [LARGE SCALE GENOMIC DNA]</scope>
    <source>
        <strain evidence="8 9">CBS 600.67</strain>
    </source>
</reference>
<dbReference type="Proteomes" id="UP001610335">
    <property type="component" value="Unassembled WGS sequence"/>
</dbReference>
<dbReference type="PANTHER" id="PTHR10963">
    <property type="entry name" value="GLYCOSYL HYDROLASE-RELATED"/>
    <property type="match status" value="1"/>
</dbReference>
<comment type="subcellular location">
    <subcellularLocation>
        <location evidence="1">Cell membrane</location>
        <topology evidence="1">Lipid-anchor</topology>
        <topology evidence="1">GPI-anchor</topology>
    </subcellularLocation>
</comment>
<evidence type="ECO:0000256" key="5">
    <source>
        <dbReference type="SAM" id="MobiDB-lite"/>
    </source>
</evidence>
<name>A0ABR4IJ40_9EURO</name>
<dbReference type="InterPro" id="IPR000757">
    <property type="entry name" value="Beta-glucanase-like"/>
</dbReference>
<comment type="caution">
    <text evidence="8">The sequence shown here is derived from an EMBL/GenBank/DDBJ whole genome shotgun (WGS) entry which is preliminary data.</text>
</comment>
<keyword evidence="9" id="KW-1185">Reference proteome</keyword>
<keyword evidence="6" id="KW-0812">Transmembrane</keyword>
<evidence type="ECO:0000256" key="6">
    <source>
        <dbReference type="SAM" id="Phobius"/>
    </source>
</evidence>
<dbReference type="SUPFAM" id="SSF49899">
    <property type="entry name" value="Concanavalin A-like lectins/glucanases"/>
    <property type="match status" value="1"/>
</dbReference>
<feature type="region of interest" description="Disordered" evidence="5">
    <location>
        <begin position="274"/>
        <end position="294"/>
    </location>
</feature>
<evidence type="ECO:0000259" key="7">
    <source>
        <dbReference type="PROSITE" id="PS51762"/>
    </source>
</evidence>
<dbReference type="PANTHER" id="PTHR10963:SF42">
    <property type="entry name" value="PUTATIVE (AFU_ORTHOLOGUE AFUA_5G02280)-RELATED"/>
    <property type="match status" value="1"/>
</dbReference>
<evidence type="ECO:0000256" key="4">
    <source>
        <dbReference type="ARBA" id="ARBA00023288"/>
    </source>
</evidence>
<dbReference type="InterPro" id="IPR013320">
    <property type="entry name" value="ConA-like_dom_sf"/>
</dbReference>
<gene>
    <name evidence="8" type="ORF">BDW59DRAFT_179235</name>
</gene>
<keyword evidence="3" id="KW-0336">GPI-anchor</keyword>
<dbReference type="InterPro" id="IPR050546">
    <property type="entry name" value="Glycosyl_Hydrlase_16"/>
</dbReference>
<dbReference type="CDD" id="cd02181">
    <property type="entry name" value="GH16_fungal_Lam16A_glucanase"/>
    <property type="match status" value="1"/>
</dbReference>
<dbReference type="Pfam" id="PF26113">
    <property type="entry name" value="GH16_XgeA"/>
    <property type="match status" value="1"/>
</dbReference>
<evidence type="ECO:0000313" key="8">
    <source>
        <dbReference type="EMBL" id="KAL2827234.1"/>
    </source>
</evidence>
<evidence type="ECO:0000256" key="1">
    <source>
        <dbReference type="ARBA" id="ARBA00004609"/>
    </source>
</evidence>
<evidence type="ECO:0000313" key="9">
    <source>
        <dbReference type="Proteomes" id="UP001610335"/>
    </source>
</evidence>
<feature type="compositionally biased region" description="Low complexity" evidence="5">
    <location>
        <begin position="281"/>
        <end position="290"/>
    </location>
</feature>
<proteinExistence type="predicted"/>
<dbReference type="EMBL" id="JBFXLS010000026">
    <property type="protein sequence ID" value="KAL2827234.1"/>
    <property type="molecule type" value="Genomic_DNA"/>
</dbReference>
<evidence type="ECO:0000256" key="3">
    <source>
        <dbReference type="ARBA" id="ARBA00022622"/>
    </source>
</evidence>